<evidence type="ECO:0000313" key="3">
    <source>
        <dbReference type="Proteomes" id="UP000541154"/>
    </source>
</evidence>
<name>A0A8H6E6W3_PETAA</name>
<organism evidence="2 3">
    <name type="scientific">Petromyces alliaceus</name>
    <name type="common">Aspergillus alliaceus</name>
    <dbReference type="NCBI Taxonomy" id="209559"/>
    <lineage>
        <taxon>Eukaryota</taxon>
        <taxon>Fungi</taxon>
        <taxon>Dikarya</taxon>
        <taxon>Ascomycota</taxon>
        <taxon>Pezizomycotina</taxon>
        <taxon>Eurotiomycetes</taxon>
        <taxon>Eurotiomycetidae</taxon>
        <taxon>Eurotiales</taxon>
        <taxon>Aspergillaceae</taxon>
        <taxon>Aspergillus</taxon>
        <taxon>Aspergillus subgen. Circumdati</taxon>
    </lineage>
</organism>
<protein>
    <recommendedName>
        <fullName evidence="1">DUF7587 domain-containing protein</fullName>
    </recommendedName>
</protein>
<sequence length="337" mass="38920">MSNEPLKRYFYRCFSKRSAGALKCGQNRVGPPLLKPELLLQFERHSILENQKPTALVSVGDRLIEALHRAFVKYYNRHERAGDIWIAIISNSAGGNETSPYHHAEKLAHELGKSPKDSRKFKHEYVFEWEIPDQYVEHMVSVETLLDRGLNLDSYLEGDHLPDLRGFRSSMIDMFLGDDGLCVGRELGRMARCFGARAPVKEIANSILTDCPICISFDGETQYMKWTTTYESDTDEYTFAYIDFEYFYWISQGITETLFDLWLADAVFLGKYIVHAEWANDLTAEMEILWELYSDNRHYEGWAAVDSDCIADYARELEMRECEIHDLIERGALSIGL</sequence>
<comment type="caution">
    <text evidence="2">The sequence shown here is derived from an EMBL/GenBank/DDBJ whole genome shotgun (WGS) entry which is preliminary data.</text>
</comment>
<reference evidence="2 3" key="1">
    <citation type="submission" date="2019-04" db="EMBL/GenBank/DDBJ databases">
        <title>Aspergillus burnettii sp. nov., novel species from soil in southeast Queensland.</title>
        <authorList>
            <person name="Gilchrist C.L.M."/>
            <person name="Pitt J.I."/>
            <person name="Lange L."/>
            <person name="Lacey H.J."/>
            <person name="Vuong D."/>
            <person name="Midgley D.J."/>
            <person name="Greenfield P."/>
            <person name="Bradbury M."/>
            <person name="Lacey E."/>
            <person name="Busk P.K."/>
            <person name="Pilgaard B."/>
            <person name="Chooi Y.H."/>
            <person name="Piggott A.M."/>
        </authorList>
    </citation>
    <scope>NUCLEOTIDE SEQUENCE [LARGE SCALE GENOMIC DNA]</scope>
    <source>
        <strain evidence="2 3">FRR 5400</strain>
    </source>
</reference>
<dbReference type="InterPro" id="IPR056009">
    <property type="entry name" value="DUF7587"/>
</dbReference>
<evidence type="ECO:0000259" key="1">
    <source>
        <dbReference type="Pfam" id="PF24494"/>
    </source>
</evidence>
<dbReference type="Pfam" id="PF24494">
    <property type="entry name" value="DUF7587"/>
    <property type="match status" value="1"/>
</dbReference>
<proteinExistence type="predicted"/>
<dbReference type="Proteomes" id="UP000541154">
    <property type="component" value="Unassembled WGS sequence"/>
</dbReference>
<dbReference type="EMBL" id="SPNV01000092">
    <property type="protein sequence ID" value="KAF5861707.1"/>
    <property type="molecule type" value="Genomic_DNA"/>
</dbReference>
<dbReference type="AlphaFoldDB" id="A0A8H6E6W3"/>
<accession>A0A8H6E6W3</accession>
<feature type="domain" description="DUF7587" evidence="1">
    <location>
        <begin position="9"/>
        <end position="144"/>
    </location>
</feature>
<evidence type="ECO:0000313" key="2">
    <source>
        <dbReference type="EMBL" id="KAF5861707.1"/>
    </source>
</evidence>
<keyword evidence="3" id="KW-1185">Reference proteome</keyword>
<gene>
    <name evidence="2" type="ORF">ETB97_012658</name>
</gene>